<dbReference type="AlphaFoldDB" id="A0A135S9X0"/>
<evidence type="ECO:0000313" key="3">
    <source>
        <dbReference type="Proteomes" id="UP000070054"/>
    </source>
</evidence>
<dbReference type="EMBL" id="JEMN01001575">
    <property type="protein sequence ID" value="KXH32715.1"/>
    <property type="molecule type" value="Genomic_DNA"/>
</dbReference>
<accession>A0A135S9X0</accession>
<organism evidence="2 3">
    <name type="scientific">Colletotrichum nymphaeae SA-01</name>
    <dbReference type="NCBI Taxonomy" id="1460502"/>
    <lineage>
        <taxon>Eukaryota</taxon>
        <taxon>Fungi</taxon>
        <taxon>Dikarya</taxon>
        <taxon>Ascomycota</taxon>
        <taxon>Pezizomycotina</taxon>
        <taxon>Sordariomycetes</taxon>
        <taxon>Hypocreomycetidae</taxon>
        <taxon>Glomerellales</taxon>
        <taxon>Glomerellaceae</taxon>
        <taxon>Colletotrichum</taxon>
        <taxon>Colletotrichum acutatum species complex</taxon>
    </lineage>
</organism>
<comment type="caution">
    <text evidence="2">The sequence shown here is derived from an EMBL/GenBank/DDBJ whole genome shotgun (WGS) entry which is preliminary data.</text>
</comment>
<feature type="compositionally biased region" description="Basic and acidic residues" evidence="1">
    <location>
        <begin position="1"/>
        <end position="12"/>
    </location>
</feature>
<evidence type="ECO:0000256" key="1">
    <source>
        <dbReference type="SAM" id="MobiDB-lite"/>
    </source>
</evidence>
<protein>
    <submittedName>
        <fullName evidence="2">Uncharacterized protein</fullName>
    </submittedName>
</protein>
<feature type="region of interest" description="Disordered" evidence="1">
    <location>
        <begin position="1"/>
        <end position="34"/>
    </location>
</feature>
<proteinExistence type="predicted"/>
<feature type="compositionally biased region" description="Basic and acidic residues" evidence="1">
    <location>
        <begin position="23"/>
        <end position="34"/>
    </location>
</feature>
<evidence type="ECO:0000313" key="2">
    <source>
        <dbReference type="EMBL" id="KXH32715.1"/>
    </source>
</evidence>
<name>A0A135S9X0_9PEZI</name>
<reference evidence="2 3" key="1">
    <citation type="submission" date="2014-02" db="EMBL/GenBank/DDBJ databases">
        <title>The genome sequence of Colletotrichum nymphaeae SA-01.</title>
        <authorList>
            <person name="Baroncelli R."/>
            <person name="Thon M.R."/>
        </authorList>
    </citation>
    <scope>NUCLEOTIDE SEQUENCE [LARGE SCALE GENOMIC DNA]</scope>
    <source>
        <strain evidence="2 3">SA-01</strain>
    </source>
</reference>
<sequence>MLNIDDIMRDNRDDDEGYGSSRDTSEQEFPERRHDDVLNKDMLKRRLQHFQLSDTDSNHATVIIGDRFSRLMAGYFKECLDDSGEFELTEYMDENHVGARDPFDRVLFCTVGTSITRRLLNKVYSLLQPGATIDIQVAVPDLNRAASSASRTRKTLSRMECDEICRVERMMQEMGIENTRHIHAFYPDEPGLALEIAQGKLHGWNGLAGEETQSSFDILAHFSAWSGVRSASLYVQSRWLMTRS</sequence>
<keyword evidence="3" id="KW-1185">Reference proteome</keyword>
<dbReference type="Proteomes" id="UP000070054">
    <property type="component" value="Unassembled WGS sequence"/>
</dbReference>
<gene>
    <name evidence="2" type="ORF">CNYM01_13003</name>
</gene>